<dbReference type="Gene3D" id="2.130.10.10">
    <property type="entry name" value="YVTN repeat-like/Quinoprotein amine dehydrogenase"/>
    <property type="match status" value="1"/>
</dbReference>
<dbReference type="InterPro" id="IPR015943">
    <property type="entry name" value="WD40/YVTN_repeat-like_dom_sf"/>
</dbReference>
<accession>A0ABZ1D0I4</accession>
<sequence>MLSSASSSTSSTSSTFSGETKPSLDNLPDDVLGIIFRQLDLDELIRLKLVGKGISHRVTSLGIPLYLSNHRQSHRTLYPLCSYWNPEYLVRHNHYINQSLNQHRFHALQIGPTWTQAVIPTLTLTSDNLIIGVGGKILSHPLISPLEEYGGKTIGPSREYPIGKRGSGGRADVIGIIPFQNHNQNENEFIVGQFDGTIQRIILPSSGPSIPKITAKYNTAASSSFKQQESIHTIVGNENGDRFMTTSTSGKADIYQTKSPWIEPFSIQLKSSRAWSSLLTTENQSIGAKAMIGVQGSIELYDLLPSGISSNPSRKLIGPEEPLLSSPYDIHLPSQDSSSSSSSSPFSLRNTILSGWYDSHIRLHDIRSSSNLPILNFSDPFTWADGSAFYSTCFMGEYYIAGGGSKHGTVSFFDIRYPNFSKNPSNPSSKKSKSKIGWSCFSPGGKNSPVYKLQSDGGKLWGVTERRSFVLSFDTSGNSKNGILSNELESREKSHVRDRDKGRYVPGGWKGRGGKWNWTVRYDQDEARGAVGYEHRDRGVELFDSLIAV</sequence>
<dbReference type="InterPro" id="IPR001810">
    <property type="entry name" value="F-box_dom"/>
</dbReference>
<dbReference type="Proteomes" id="UP001329825">
    <property type="component" value="Chromosome 5"/>
</dbReference>
<evidence type="ECO:0000256" key="1">
    <source>
        <dbReference type="SAM" id="MobiDB-lite"/>
    </source>
</evidence>
<dbReference type="InterPro" id="IPR036322">
    <property type="entry name" value="WD40_repeat_dom_sf"/>
</dbReference>
<name>A0ABZ1D0I4_9TREE</name>
<proteinExistence type="predicted"/>
<dbReference type="EMBL" id="CP141885">
    <property type="protein sequence ID" value="WRT66905.1"/>
    <property type="molecule type" value="Genomic_DNA"/>
</dbReference>
<reference evidence="3 4" key="1">
    <citation type="submission" date="2024-01" db="EMBL/GenBank/DDBJ databases">
        <title>Comparative genomics of Cryptococcus and Kwoniella reveals pathogenesis evolution and contrasting modes of karyotype evolution via chromosome fusion or intercentromeric recombination.</title>
        <authorList>
            <person name="Coelho M.A."/>
            <person name="David-Palma M."/>
            <person name="Shea T."/>
            <person name="Bowers K."/>
            <person name="McGinley-Smith S."/>
            <person name="Mohammad A.W."/>
            <person name="Gnirke A."/>
            <person name="Yurkov A.M."/>
            <person name="Nowrousian M."/>
            <person name="Sun S."/>
            <person name="Cuomo C.A."/>
            <person name="Heitman J."/>
        </authorList>
    </citation>
    <scope>NUCLEOTIDE SEQUENCE [LARGE SCALE GENOMIC DNA]</scope>
    <source>
        <strain evidence="3">CBS 11374</strain>
    </source>
</reference>
<evidence type="ECO:0000313" key="3">
    <source>
        <dbReference type="EMBL" id="WRT66905.1"/>
    </source>
</evidence>
<evidence type="ECO:0000313" key="4">
    <source>
        <dbReference type="Proteomes" id="UP001329825"/>
    </source>
</evidence>
<feature type="region of interest" description="Disordered" evidence="1">
    <location>
        <begin position="1"/>
        <end position="22"/>
    </location>
</feature>
<dbReference type="InterPro" id="IPR036047">
    <property type="entry name" value="F-box-like_dom_sf"/>
</dbReference>
<feature type="domain" description="F-box" evidence="2">
    <location>
        <begin position="21"/>
        <end position="52"/>
    </location>
</feature>
<dbReference type="RefSeq" id="XP_062791645.1">
    <property type="nucleotide sequence ID" value="XM_062935594.1"/>
</dbReference>
<organism evidence="3 4">
    <name type="scientific">Kwoniella shivajii</name>
    <dbReference type="NCBI Taxonomy" id="564305"/>
    <lineage>
        <taxon>Eukaryota</taxon>
        <taxon>Fungi</taxon>
        <taxon>Dikarya</taxon>
        <taxon>Basidiomycota</taxon>
        <taxon>Agaricomycotina</taxon>
        <taxon>Tremellomycetes</taxon>
        <taxon>Tremellales</taxon>
        <taxon>Cryptococcaceae</taxon>
        <taxon>Kwoniella</taxon>
    </lineage>
</organism>
<dbReference type="CDD" id="cd09917">
    <property type="entry name" value="F-box_SF"/>
    <property type="match status" value="1"/>
</dbReference>
<dbReference type="Pfam" id="PF00646">
    <property type="entry name" value="F-box"/>
    <property type="match status" value="1"/>
</dbReference>
<dbReference type="PROSITE" id="PS50181">
    <property type="entry name" value="FBOX"/>
    <property type="match status" value="1"/>
</dbReference>
<keyword evidence="4" id="KW-1185">Reference proteome</keyword>
<dbReference type="SUPFAM" id="SSF81383">
    <property type="entry name" value="F-box domain"/>
    <property type="match status" value="1"/>
</dbReference>
<dbReference type="SUPFAM" id="SSF50978">
    <property type="entry name" value="WD40 repeat-like"/>
    <property type="match status" value="1"/>
</dbReference>
<feature type="compositionally biased region" description="Low complexity" evidence="1">
    <location>
        <begin position="1"/>
        <end position="17"/>
    </location>
</feature>
<dbReference type="GeneID" id="87956001"/>
<protein>
    <recommendedName>
        <fullName evidence="2">F-box domain-containing protein</fullName>
    </recommendedName>
</protein>
<evidence type="ECO:0000259" key="2">
    <source>
        <dbReference type="PROSITE" id="PS50181"/>
    </source>
</evidence>
<gene>
    <name evidence="3" type="ORF">IL334_003870</name>
</gene>